<dbReference type="Proteomes" id="UP000529417">
    <property type="component" value="Unassembled WGS sequence"/>
</dbReference>
<dbReference type="EMBL" id="JACBXS010000073">
    <property type="protein sequence ID" value="NYS26774.1"/>
    <property type="molecule type" value="Genomic_DNA"/>
</dbReference>
<dbReference type="AlphaFoldDB" id="A0A7Z0I3H4"/>
<dbReference type="InterPro" id="IPR041479">
    <property type="entry name" value="TetR_CgmR_C"/>
</dbReference>
<evidence type="ECO:0000313" key="5">
    <source>
        <dbReference type="Proteomes" id="UP000529417"/>
    </source>
</evidence>
<evidence type="ECO:0000313" key="4">
    <source>
        <dbReference type="EMBL" id="NYS26774.1"/>
    </source>
</evidence>
<proteinExistence type="predicted"/>
<organism evidence="4 5">
    <name type="scientific">Rhabdonatronobacter sediminivivens</name>
    <dbReference type="NCBI Taxonomy" id="2743469"/>
    <lineage>
        <taxon>Bacteria</taxon>
        <taxon>Pseudomonadati</taxon>
        <taxon>Pseudomonadota</taxon>
        <taxon>Alphaproteobacteria</taxon>
        <taxon>Rhodobacterales</taxon>
        <taxon>Paracoccaceae</taxon>
        <taxon>Rhabdonatronobacter</taxon>
    </lineage>
</organism>
<keyword evidence="5" id="KW-1185">Reference proteome</keyword>
<dbReference type="PANTHER" id="PTHR30055">
    <property type="entry name" value="HTH-TYPE TRANSCRIPTIONAL REGULATOR RUTR"/>
    <property type="match status" value="1"/>
</dbReference>
<dbReference type="PANTHER" id="PTHR30055:SF148">
    <property type="entry name" value="TETR-FAMILY TRANSCRIPTIONAL REGULATOR"/>
    <property type="match status" value="1"/>
</dbReference>
<dbReference type="Pfam" id="PF00440">
    <property type="entry name" value="TetR_N"/>
    <property type="match status" value="1"/>
</dbReference>
<comment type="caution">
    <text evidence="4">The sequence shown here is derived from an EMBL/GenBank/DDBJ whole genome shotgun (WGS) entry which is preliminary data.</text>
</comment>
<dbReference type="Gene3D" id="1.10.357.10">
    <property type="entry name" value="Tetracycline Repressor, domain 2"/>
    <property type="match status" value="1"/>
</dbReference>
<evidence type="ECO:0000256" key="1">
    <source>
        <dbReference type="ARBA" id="ARBA00023125"/>
    </source>
</evidence>
<dbReference type="Pfam" id="PF17937">
    <property type="entry name" value="TetR_C_28"/>
    <property type="match status" value="1"/>
</dbReference>
<dbReference type="InterPro" id="IPR050109">
    <property type="entry name" value="HTH-type_TetR-like_transc_reg"/>
</dbReference>
<feature type="domain" description="HTH tetR-type" evidence="3">
    <location>
        <begin position="16"/>
        <end position="76"/>
    </location>
</feature>
<evidence type="ECO:0000256" key="2">
    <source>
        <dbReference type="PROSITE-ProRule" id="PRU00335"/>
    </source>
</evidence>
<dbReference type="GO" id="GO:0003700">
    <property type="term" value="F:DNA-binding transcription factor activity"/>
    <property type="evidence" value="ECO:0007669"/>
    <property type="project" value="TreeGrafter"/>
</dbReference>
<gene>
    <name evidence="4" type="ORF">HUK65_17530</name>
</gene>
<dbReference type="SUPFAM" id="SSF46689">
    <property type="entry name" value="Homeodomain-like"/>
    <property type="match status" value="1"/>
</dbReference>
<evidence type="ECO:0000259" key="3">
    <source>
        <dbReference type="PROSITE" id="PS50977"/>
    </source>
</evidence>
<protein>
    <submittedName>
        <fullName evidence="4">TetR/AcrR family transcriptional regulator</fullName>
    </submittedName>
</protein>
<accession>A0A7Z0I3H4</accession>
<feature type="DNA-binding region" description="H-T-H motif" evidence="2">
    <location>
        <begin position="39"/>
        <end position="58"/>
    </location>
</feature>
<sequence length="191" mass="20776">MQDPDVTHDTAPSRKADTRMRLLDAAEAVARRLGPGNLSLDAVAAEAGVSKGGLLYHFPSKSKLLEALVAHHLSRLDAALRAEEATGRPNAAITAYMDQFLQEAARQKPPASGLLAALAENPQLLDPIRARERDFLARIRADSTDPDFATVAFLVVHALRAMKMLDTEVLDEAEAQSMIGWLNRRLQDGDT</sequence>
<dbReference type="InterPro" id="IPR001647">
    <property type="entry name" value="HTH_TetR"/>
</dbReference>
<dbReference type="PROSITE" id="PS50977">
    <property type="entry name" value="HTH_TETR_2"/>
    <property type="match status" value="1"/>
</dbReference>
<keyword evidence="1 2" id="KW-0238">DNA-binding</keyword>
<dbReference type="InterPro" id="IPR009057">
    <property type="entry name" value="Homeodomain-like_sf"/>
</dbReference>
<dbReference type="GO" id="GO:0000976">
    <property type="term" value="F:transcription cis-regulatory region binding"/>
    <property type="evidence" value="ECO:0007669"/>
    <property type="project" value="TreeGrafter"/>
</dbReference>
<reference evidence="4 5" key="1">
    <citation type="journal article" date="2000" name="Arch. Microbiol.">
        <title>Rhodobaca bogoriensis gen. nov. and sp. nov., an alkaliphilic purple nonsulfur bacterium from African Rift Valley soda lakes.</title>
        <authorList>
            <person name="Milford A.D."/>
            <person name="Achenbach L.A."/>
            <person name="Jung D.O."/>
            <person name="Madigan M.T."/>
        </authorList>
    </citation>
    <scope>NUCLEOTIDE SEQUENCE [LARGE SCALE GENOMIC DNA]</scope>
    <source>
        <strain evidence="4 5">2376</strain>
    </source>
</reference>
<dbReference type="PRINTS" id="PR00455">
    <property type="entry name" value="HTHTETR"/>
</dbReference>
<name>A0A7Z0I3H4_9RHOB</name>